<dbReference type="AlphaFoldDB" id="A0AB34K882"/>
<dbReference type="Proteomes" id="UP001515480">
    <property type="component" value="Unassembled WGS sequence"/>
</dbReference>
<dbReference type="EMBL" id="JBGBPQ010000001">
    <property type="protein sequence ID" value="KAL1529096.1"/>
    <property type="molecule type" value="Genomic_DNA"/>
</dbReference>
<sequence>MFAFVGSSPVAQLSVADSPSYGTLPPPAVQRRGIMVFKDAQPLPFVELDVHIGWVAHHPTNGFVYACGGGELLALRLDAAGSLEVVSRADALGNPAHFEISADGAWVLCANYSASTLCVVPILRDGSLGAATDSKAFVIKASPELADRQEASHPHMVRLTPGGNEWALTCDLGADKVWVHAFDGKRGAVIGAANSKRHLSLPAGSGPRHLDFHPSKPWVYILCELDGNVVACTWDNAEGLLSPFQVTYTLPEGVAPCRAHHSGGAHILVSKDGKTLYVSTRGDGCVVVFDIDADGMLAFKQRVPSGGVCPRNFVLDYSNPEAPILKVGNQDSQNVTNLAMATDGTLSQVSVDNLDGVCPNVLTVPFAY</sequence>
<evidence type="ECO:0000256" key="1">
    <source>
        <dbReference type="ARBA" id="ARBA00005564"/>
    </source>
</evidence>
<proteinExistence type="inferred from homology"/>
<protein>
    <recommendedName>
        <fullName evidence="5">6-phosphogluconolactonase</fullName>
    </recommendedName>
</protein>
<dbReference type="Gene3D" id="2.130.10.10">
    <property type="entry name" value="YVTN repeat-like/Quinoprotein amine dehydrogenase"/>
    <property type="match status" value="1"/>
</dbReference>
<dbReference type="InterPro" id="IPR050282">
    <property type="entry name" value="Cycloisomerase_2"/>
</dbReference>
<dbReference type="SUPFAM" id="SSF51004">
    <property type="entry name" value="C-terminal (heme d1) domain of cytochrome cd1-nitrite reductase"/>
    <property type="match status" value="1"/>
</dbReference>
<dbReference type="EMBL" id="JBGBPQ010000001">
    <property type="protein sequence ID" value="KAL1529081.1"/>
    <property type="molecule type" value="Genomic_DNA"/>
</dbReference>
<dbReference type="GO" id="GO:0017057">
    <property type="term" value="F:6-phosphogluconolactonase activity"/>
    <property type="evidence" value="ECO:0007669"/>
    <property type="project" value="TreeGrafter"/>
</dbReference>
<dbReference type="InterPro" id="IPR019405">
    <property type="entry name" value="Lactonase_7-beta_prop"/>
</dbReference>
<keyword evidence="4" id="KW-1185">Reference proteome</keyword>
<dbReference type="PANTHER" id="PTHR30344:SF1">
    <property type="entry name" value="6-PHOSPHOGLUCONOLACTONASE"/>
    <property type="match status" value="1"/>
</dbReference>
<reference evidence="2 4" key="1">
    <citation type="journal article" date="2024" name="Science">
        <title>Giant polyketide synthase enzymes in the biosynthesis of giant marine polyether toxins.</title>
        <authorList>
            <person name="Fallon T.R."/>
            <person name="Shende V.V."/>
            <person name="Wierzbicki I.H."/>
            <person name="Pendleton A.L."/>
            <person name="Watervoot N.F."/>
            <person name="Auber R.P."/>
            <person name="Gonzalez D.J."/>
            <person name="Wisecaver J.H."/>
            <person name="Moore B.S."/>
        </authorList>
    </citation>
    <scope>NUCLEOTIDE SEQUENCE [LARGE SCALE GENOMIC DNA]</scope>
    <source>
        <strain evidence="2 4">12B1</strain>
    </source>
</reference>
<organism evidence="2 4">
    <name type="scientific">Prymnesium parvum</name>
    <name type="common">Toxic golden alga</name>
    <dbReference type="NCBI Taxonomy" id="97485"/>
    <lineage>
        <taxon>Eukaryota</taxon>
        <taxon>Haptista</taxon>
        <taxon>Haptophyta</taxon>
        <taxon>Prymnesiophyceae</taxon>
        <taxon>Prymnesiales</taxon>
        <taxon>Prymnesiaceae</taxon>
        <taxon>Prymnesium</taxon>
    </lineage>
</organism>
<comment type="caution">
    <text evidence="2">The sequence shown here is derived from an EMBL/GenBank/DDBJ whole genome shotgun (WGS) entry which is preliminary data.</text>
</comment>
<gene>
    <name evidence="2" type="ORF">AB1Y20_000042</name>
    <name evidence="3" type="ORF">AB1Y20_000056</name>
</gene>
<dbReference type="PANTHER" id="PTHR30344">
    <property type="entry name" value="6-PHOSPHOGLUCONOLACTONASE-RELATED"/>
    <property type="match status" value="1"/>
</dbReference>
<accession>A0AB34K882</accession>
<evidence type="ECO:0000313" key="2">
    <source>
        <dbReference type="EMBL" id="KAL1529081.1"/>
    </source>
</evidence>
<evidence type="ECO:0008006" key="5">
    <source>
        <dbReference type="Google" id="ProtNLM"/>
    </source>
</evidence>
<name>A0AB34K882_PRYPA</name>
<dbReference type="Pfam" id="PF10282">
    <property type="entry name" value="Lactonase"/>
    <property type="match status" value="1"/>
</dbReference>
<comment type="similarity">
    <text evidence="1">Belongs to the cycloisomerase 2 family.</text>
</comment>
<dbReference type="InterPro" id="IPR015943">
    <property type="entry name" value="WD40/YVTN_repeat-like_dom_sf"/>
</dbReference>
<evidence type="ECO:0000313" key="3">
    <source>
        <dbReference type="EMBL" id="KAL1529096.1"/>
    </source>
</evidence>
<dbReference type="InterPro" id="IPR011048">
    <property type="entry name" value="Haem_d1_sf"/>
</dbReference>
<evidence type="ECO:0000313" key="4">
    <source>
        <dbReference type="Proteomes" id="UP001515480"/>
    </source>
</evidence>